<organism evidence="2 3">
    <name type="scientific">Capnocytophaga ochracea F0287</name>
    <dbReference type="NCBI Taxonomy" id="873517"/>
    <lineage>
        <taxon>Bacteria</taxon>
        <taxon>Pseudomonadati</taxon>
        <taxon>Bacteroidota</taxon>
        <taxon>Flavobacteriia</taxon>
        <taxon>Flavobacteriales</taxon>
        <taxon>Flavobacteriaceae</taxon>
        <taxon>Capnocytophaga</taxon>
    </lineage>
</organism>
<name>E4MRB2_CAPOC</name>
<proteinExistence type="predicted"/>
<evidence type="ECO:0000256" key="1">
    <source>
        <dbReference type="SAM" id="MobiDB-lite"/>
    </source>
</evidence>
<sequence>MLNNPLLYTDPTGKYEEEGLTPNQQRGLGGLLGSLGYTIKENWGDIKDWLGRNARSTGKWFEKQGEVWENGFQSNIIL</sequence>
<reference evidence="2 3" key="1">
    <citation type="submission" date="2010-10" db="EMBL/GenBank/DDBJ databases">
        <authorList>
            <person name="Muzny D."/>
            <person name="Qin X."/>
            <person name="Deng J."/>
            <person name="Jiang H."/>
            <person name="Liu Y."/>
            <person name="Qu J."/>
            <person name="Song X.-Z."/>
            <person name="Zhang L."/>
            <person name="Thornton R."/>
            <person name="Coyle M."/>
            <person name="Francisco L."/>
            <person name="Jackson L."/>
            <person name="Javaid M."/>
            <person name="Korchina V."/>
            <person name="Kovar C."/>
            <person name="Mata R."/>
            <person name="Mathew T."/>
            <person name="Ngo R."/>
            <person name="Nguyen L."/>
            <person name="Nguyen N."/>
            <person name="Okwuonu G."/>
            <person name="Ongeri F."/>
            <person name="Pham C."/>
            <person name="Simmons D."/>
            <person name="Wilczek-Boney K."/>
            <person name="Hale W."/>
            <person name="Jakkamsetti A."/>
            <person name="Pham P."/>
            <person name="Ruth R."/>
            <person name="San Lucas F."/>
            <person name="Warren J."/>
            <person name="Zhang J."/>
            <person name="Zhao Z."/>
            <person name="Zhou C."/>
            <person name="Zhu D."/>
            <person name="Lee S."/>
            <person name="Bess C."/>
            <person name="Blankenburg K."/>
            <person name="Forbes L."/>
            <person name="Fu Q."/>
            <person name="Gubbala S."/>
            <person name="Hirani K."/>
            <person name="Jayaseelan J.C."/>
            <person name="Lara F."/>
            <person name="Munidasa M."/>
            <person name="Palculict T."/>
            <person name="Patil S."/>
            <person name="Pu L.-L."/>
            <person name="Saada N."/>
            <person name="Tang L."/>
            <person name="Weissenberger G."/>
            <person name="Zhu Y."/>
            <person name="Hemphill L."/>
            <person name="Shang Y."/>
            <person name="Youmans B."/>
            <person name="Ayvaz T."/>
            <person name="Ross M."/>
            <person name="Santibanez J."/>
            <person name="Aqrawi P."/>
            <person name="Gross S."/>
            <person name="Joshi V."/>
            <person name="Fowler G."/>
            <person name="Nazareth L."/>
            <person name="Reid J."/>
            <person name="Worley K."/>
            <person name="Petrosino J."/>
            <person name="Highlander S."/>
            <person name="Gibbs R."/>
        </authorList>
    </citation>
    <scope>NUCLEOTIDE SEQUENCE [LARGE SCALE GENOMIC DNA]</scope>
    <source>
        <strain evidence="2 3">F0287</strain>
    </source>
</reference>
<comment type="caution">
    <text evidence="2">The sequence shown here is derived from an EMBL/GenBank/DDBJ whole genome shotgun (WGS) entry which is preliminary data.</text>
</comment>
<accession>E4MRB2</accession>
<dbReference type="AlphaFoldDB" id="E4MRB2"/>
<feature type="region of interest" description="Disordered" evidence="1">
    <location>
        <begin position="1"/>
        <end position="22"/>
    </location>
</feature>
<evidence type="ECO:0000313" key="3">
    <source>
        <dbReference type="Proteomes" id="UP000005391"/>
    </source>
</evidence>
<gene>
    <name evidence="2" type="ORF">HMPREF1977_0922</name>
</gene>
<dbReference type="EMBL" id="AEOH01000023">
    <property type="protein sequence ID" value="EFS97786.1"/>
    <property type="molecule type" value="Genomic_DNA"/>
</dbReference>
<protein>
    <submittedName>
        <fullName evidence="2">Uncharacterized protein</fullName>
    </submittedName>
</protein>
<dbReference type="HOGENOM" id="CLU_2615497_0_0_10"/>
<dbReference type="Proteomes" id="UP000005391">
    <property type="component" value="Unassembled WGS sequence"/>
</dbReference>
<evidence type="ECO:0000313" key="2">
    <source>
        <dbReference type="EMBL" id="EFS97786.1"/>
    </source>
</evidence>